<dbReference type="RefSeq" id="WP_303278296.1">
    <property type="nucleotide sequence ID" value="NZ_JAUOEK010000120.1"/>
</dbReference>
<comment type="caution">
    <text evidence="1">The sequence shown here is derived from an EMBL/GenBank/DDBJ whole genome shotgun (WGS) entry which is preliminary data.</text>
</comment>
<dbReference type="InterPro" id="IPR036412">
    <property type="entry name" value="HAD-like_sf"/>
</dbReference>
<dbReference type="SUPFAM" id="SSF56784">
    <property type="entry name" value="HAD-like"/>
    <property type="match status" value="1"/>
</dbReference>
<evidence type="ECO:0000313" key="2">
    <source>
        <dbReference type="Proteomes" id="UP001176883"/>
    </source>
</evidence>
<keyword evidence="2" id="KW-1185">Reference proteome</keyword>
<gene>
    <name evidence="1" type="ORF">Q4Q35_12385</name>
</gene>
<sequence length="202" mass="23421">MKKKALVVDLDGTLFTINTFHYFIKYLIEFCVKRIKIILLVKLCFAISSRIYVSHKKMKYNVLRLLKNRNDINYEAFVKSISSKKKDIPHLQDTIFNVKILATAAPSCYANIIAKNEGLVCLGTDFPYAKFDQTFENSKVNKKENVLKYLESQNIYEVDTFITDHIDDFPLIKIARSNILVNPHEELLNMLKQNSISFEVIS</sequence>
<reference evidence="1" key="1">
    <citation type="submission" date="2023-07" db="EMBL/GenBank/DDBJ databases">
        <title>Two novel species in the genus Flavivirga.</title>
        <authorList>
            <person name="Kwon K."/>
        </authorList>
    </citation>
    <scope>NUCLEOTIDE SEQUENCE</scope>
    <source>
        <strain evidence="1">KCTC 52353</strain>
    </source>
</reference>
<dbReference type="EMBL" id="JAUOEK010000120">
    <property type="protein sequence ID" value="MDO5970606.1"/>
    <property type="molecule type" value="Genomic_DNA"/>
</dbReference>
<protein>
    <recommendedName>
        <fullName evidence="3">Haloacid dehalogenase-like hydrolase</fullName>
    </recommendedName>
</protein>
<dbReference type="InterPro" id="IPR023214">
    <property type="entry name" value="HAD_sf"/>
</dbReference>
<proteinExistence type="predicted"/>
<dbReference type="Gene3D" id="3.40.50.1000">
    <property type="entry name" value="HAD superfamily/HAD-like"/>
    <property type="match status" value="1"/>
</dbReference>
<organism evidence="1 2">
    <name type="scientific">Flavivirga aquimarina</name>
    <dbReference type="NCBI Taxonomy" id="2027862"/>
    <lineage>
        <taxon>Bacteria</taxon>
        <taxon>Pseudomonadati</taxon>
        <taxon>Bacteroidota</taxon>
        <taxon>Flavobacteriia</taxon>
        <taxon>Flavobacteriales</taxon>
        <taxon>Flavobacteriaceae</taxon>
        <taxon>Flavivirga</taxon>
    </lineage>
</organism>
<dbReference type="Proteomes" id="UP001176883">
    <property type="component" value="Unassembled WGS sequence"/>
</dbReference>
<accession>A0ABT8WBX6</accession>
<name>A0ABT8WBX6_9FLAO</name>
<evidence type="ECO:0008006" key="3">
    <source>
        <dbReference type="Google" id="ProtNLM"/>
    </source>
</evidence>
<evidence type="ECO:0000313" key="1">
    <source>
        <dbReference type="EMBL" id="MDO5970606.1"/>
    </source>
</evidence>